<dbReference type="GO" id="GO:0006338">
    <property type="term" value="P:chromatin remodeling"/>
    <property type="evidence" value="ECO:0007669"/>
    <property type="project" value="InterPro"/>
</dbReference>
<reference evidence="14" key="1">
    <citation type="submission" date="2021-10" db="EMBL/GenBank/DDBJ databases">
        <title>Tropical sea cucumber genome reveals ecological adaptation and Cuvierian tubules defense mechanism.</title>
        <authorList>
            <person name="Chen T."/>
        </authorList>
    </citation>
    <scope>NUCLEOTIDE SEQUENCE</scope>
    <source>
        <strain evidence="14">Nanhai2018</strain>
        <tissue evidence="14">Muscle</tissue>
    </source>
</reference>
<dbReference type="EMBL" id="JAIZAY010000004">
    <property type="protein sequence ID" value="KAJ8043934.1"/>
    <property type="molecule type" value="Genomic_DNA"/>
</dbReference>
<feature type="repeat" description="WD" evidence="9">
    <location>
        <begin position="123"/>
        <end position="155"/>
    </location>
</feature>
<evidence type="ECO:0000313" key="14">
    <source>
        <dbReference type="EMBL" id="KAJ8043934.1"/>
    </source>
</evidence>
<dbReference type="GO" id="GO:0006351">
    <property type="term" value="P:DNA-templated transcription"/>
    <property type="evidence" value="ECO:0007669"/>
    <property type="project" value="InterPro"/>
</dbReference>
<evidence type="ECO:0000256" key="3">
    <source>
        <dbReference type="ARBA" id="ARBA00022574"/>
    </source>
</evidence>
<dbReference type="InterPro" id="IPR011494">
    <property type="entry name" value="HIRA-like_C"/>
</dbReference>
<dbReference type="GO" id="GO:0031491">
    <property type="term" value="F:nucleosome binding"/>
    <property type="evidence" value="ECO:0007669"/>
    <property type="project" value="TreeGrafter"/>
</dbReference>
<evidence type="ECO:0000256" key="1">
    <source>
        <dbReference type="ARBA" id="ARBA00004123"/>
    </source>
</evidence>
<evidence type="ECO:0000256" key="11">
    <source>
        <dbReference type="SAM" id="MobiDB-lite"/>
    </source>
</evidence>
<comment type="subcellular location">
    <subcellularLocation>
        <location evidence="1 10">Nucleus</location>
    </subcellularLocation>
</comment>
<dbReference type="PROSITE" id="PS50294">
    <property type="entry name" value="WD_REPEATS_REGION"/>
    <property type="match status" value="3"/>
</dbReference>
<dbReference type="SUPFAM" id="SSF50978">
    <property type="entry name" value="WD40 repeat-like"/>
    <property type="match status" value="1"/>
</dbReference>
<evidence type="ECO:0000256" key="6">
    <source>
        <dbReference type="ARBA" id="ARBA00023015"/>
    </source>
</evidence>
<dbReference type="GO" id="GO:0000785">
    <property type="term" value="C:chromatin"/>
    <property type="evidence" value="ECO:0007669"/>
    <property type="project" value="TreeGrafter"/>
</dbReference>
<dbReference type="Pfam" id="PF07569">
    <property type="entry name" value="Hira"/>
    <property type="match status" value="1"/>
</dbReference>
<feature type="domain" description="Protein HIRA-like C-terminal" evidence="12">
    <location>
        <begin position="684"/>
        <end position="883"/>
    </location>
</feature>
<comment type="caution">
    <text evidence="14">The sequence shown here is derived from an EMBL/GenBank/DDBJ whole genome shotgun (WGS) entry which is preliminary data.</text>
</comment>
<dbReference type="CDD" id="cd00200">
    <property type="entry name" value="WD40"/>
    <property type="match status" value="1"/>
</dbReference>
<dbReference type="InterPro" id="IPR015943">
    <property type="entry name" value="WD40/YVTN_repeat-like_dom_sf"/>
</dbReference>
<evidence type="ECO:0000256" key="9">
    <source>
        <dbReference type="PROSITE-ProRule" id="PRU00221"/>
    </source>
</evidence>
<dbReference type="InterPro" id="IPR036322">
    <property type="entry name" value="WD40_repeat_dom_sf"/>
</dbReference>
<keyword evidence="3 9" id="KW-0853">WD repeat</keyword>
<evidence type="ECO:0000313" key="15">
    <source>
        <dbReference type="Proteomes" id="UP001152320"/>
    </source>
</evidence>
<feature type="repeat" description="WD" evidence="9">
    <location>
        <begin position="166"/>
        <end position="197"/>
    </location>
</feature>
<dbReference type="GO" id="GO:0000417">
    <property type="term" value="C:HIR complex"/>
    <property type="evidence" value="ECO:0007669"/>
    <property type="project" value="TreeGrafter"/>
</dbReference>
<dbReference type="AlphaFoldDB" id="A0A9Q1HF17"/>
<dbReference type="GO" id="GO:0005634">
    <property type="term" value="C:nucleus"/>
    <property type="evidence" value="ECO:0007669"/>
    <property type="project" value="UniProtKB-SubCell"/>
</dbReference>
<dbReference type="Pfam" id="PF24105">
    <property type="entry name" value="Beta-prop_CAF1B_HIR1"/>
    <property type="match status" value="1"/>
</dbReference>
<dbReference type="PANTHER" id="PTHR13831">
    <property type="entry name" value="MEMBER OF THE HIR1 FAMILY OF WD-REPEAT PROTEINS"/>
    <property type="match status" value="1"/>
</dbReference>
<dbReference type="Pfam" id="PF09453">
    <property type="entry name" value="HIRA_B"/>
    <property type="match status" value="1"/>
</dbReference>
<comment type="function">
    <text evidence="10">Required for replication-independent chromatin assembly and for the periodic repression of histone gene transcription during the cell cycle.</text>
</comment>
<dbReference type="Proteomes" id="UP001152320">
    <property type="component" value="Chromosome 4"/>
</dbReference>
<sequence>MKLLKPTWVNHNGKPIFAVDIHPDGTRFATAGQGDESGKIIVWNMAPVMEEEAEKNENIPKVLCHMDNHLACVNCIRWSNNGYYLASGSDDKLVMIWQKVSGSSTVFGSGKINVEQWRCSYTLRSHSGDILDVAWSPHDAWLASCSIDNSIVIWNALKFPEVITVLRGHSGMVKGVSWDPIGKYLASQGDDKSLRVWRTLDWKEETAIFKPFHECGGTTHVLRLSWSPDGSYLVSAHAMNNRGPTAQIVEREGWGTNMDFVGHRKAITCVRFSSNIYTKSLKKGSSKTQNYTMCAIGSRDKSVSVWMTALKRPLVVLHDLFQHSVMDISWSSSGKDLMACSWDGTIAYFQFSESEAGQCLTKEESRKVLEKMYGKGIIAANSQQASLANTIIESPAMLKFQQKQKMLAEQQAKKKQQQQAQVVTPVKMNKANPVVNGKPLDVKSQQIETRTPDGRRRITPLFIPPQAFDEGPPAPFNGSIGSPFKTAPVKEESPSDSDAISKKDKNEAEPKSRLDLRLTDKTKVQTEKERKISEVSHRESGTQKRKETTASQPTKKPRKEYTKRVTLTTTPLLTSLVKAVTERSVPPPKSSGSSQVHLPTPEVQKSFAVNFTFTDSSEDDEKSIEVENDVIIGATTFHKVKCLNRGQLIWETIIQSRGLNAAGNKYAVCVSCEDKTLHCFSAFGRRLLPPIILPAVVSHLHSNGHFVLALTTNGRMYVWDIKQSAATLKGVPLVPIMTGTSKPTLNRVTLTDKGVPVLTLSNSRSYTYNPNMVCWMLLDSSDNLLQQCSDHAQSYPTETSNESEGPLSQLQRLNRRSSLQAKNVFQTYPSLQKQSTLGHLENQLATAVTLKSSKEYKFWLLTYVRYLVQEVLEKRLREICEDLLGPVPRSETDSVEWQSSILGLCKTDLLEEVLLIVGSNLKLQRMYSEFQEQLDMVERL</sequence>
<keyword evidence="6 10" id="KW-0805">Transcription regulation</keyword>
<protein>
    <recommendedName>
        <fullName evidence="10">Protein HIRA</fullName>
    </recommendedName>
</protein>
<dbReference type="OrthoDB" id="1741719at2759"/>
<proteinExistence type="inferred from homology"/>
<keyword evidence="15" id="KW-1185">Reference proteome</keyword>
<evidence type="ECO:0000256" key="5">
    <source>
        <dbReference type="ARBA" id="ARBA00022853"/>
    </source>
</evidence>
<comment type="similarity">
    <text evidence="2 10">Belongs to the WD repeat HIR1 family.</text>
</comment>
<gene>
    <name evidence="14" type="ORF">HOLleu_11255</name>
</gene>
<feature type="region of interest" description="Disordered" evidence="11">
    <location>
        <begin position="431"/>
        <end position="560"/>
    </location>
</feature>
<feature type="compositionally biased region" description="Basic and acidic residues" evidence="11">
    <location>
        <begin position="488"/>
        <end position="548"/>
    </location>
</feature>
<name>A0A9Q1HF17_HOLLE</name>
<evidence type="ECO:0000256" key="7">
    <source>
        <dbReference type="ARBA" id="ARBA00023163"/>
    </source>
</evidence>
<dbReference type="InterPro" id="IPR001680">
    <property type="entry name" value="WD40_rpt"/>
</dbReference>
<dbReference type="Gene3D" id="2.130.10.10">
    <property type="entry name" value="YVTN repeat-like/Quinoprotein amine dehydrogenase"/>
    <property type="match status" value="2"/>
</dbReference>
<keyword evidence="4 10" id="KW-0677">Repeat</keyword>
<keyword evidence="5 10" id="KW-0156">Chromatin regulator</keyword>
<feature type="repeat" description="WD" evidence="9">
    <location>
        <begin position="66"/>
        <end position="98"/>
    </location>
</feature>
<evidence type="ECO:0000256" key="4">
    <source>
        <dbReference type="ARBA" id="ARBA00022737"/>
    </source>
</evidence>
<keyword evidence="7 10" id="KW-0804">Transcription</keyword>
<dbReference type="InterPro" id="IPR055410">
    <property type="entry name" value="Beta-prop_CAF1B_HIR1"/>
</dbReference>
<dbReference type="PANTHER" id="PTHR13831:SF0">
    <property type="entry name" value="PROTEIN HIRA"/>
    <property type="match status" value="1"/>
</dbReference>
<evidence type="ECO:0000256" key="2">
    <source>
        <dbReference type="ARBA" id="ARBA00007306"/>
    </source>
</evidence>
<evidence type="ECO:0000256" key="10">
    <source>
        <dbReference type="RuleBase" id="RU364014"/>
    </source>
</evidence>
<evidence type="ECO:0000259" key="12">
    <source>
        <dbReference type="Pfam" id="PF07569"/>
    </source>
</evidence>
<keyword evidence="10" id="KW-0678">Repressor</keyword>
<accession>A0A9Q1HF17</accession>
<keyword evidence="8 10" id="KW-0539">Nucleus</keyword>
<organism evidence="14 15">
    <name type="scientific">Holothuria leucospilota</name>
    <name type="common">Black long sea cucumber</name>
    <name type="synonym">Mertensiothuria leucospilota</name>
    <dbReference type="NCBI Taxonomy" id="206669"/>
    <lineage>
        <taxon>Eukaryota</taxon>
        <taxon>Metazoa</taxon>
        <taxon>Echinodermata</taxon>
        <taxon>Eleutherozoa</taxon>
        <taxon>Echinozoa</taxon>
        <taxon>Holothuroidea</taxon>
        <taxon>Aspidochirotacea</taxon>
        <taxon>Aspidochirotida</taxon>
        <taxon>Holothuriidae</taxon>
        <taxon>Holothuria</taxon>
    </lineage>
</organism>
<evidence type="ECO:0000259" key="13">
    <source>
        <dbReference type="Pfam" id="PF24105"/>
    </source>
</evidence>
<feature type="domain" description="CAF1B/HIR1 beta-propeller" evidence="13">
    <location>
        <begin position="1"/>
        <end position="355"/>
    </location>
</feature>
<dbReference type="FunFam" id="2.130.10.10:FF:000075">
    <property type="entry name" value="Protein HIRA"/>
    <property type="match status" value="1"/>
</dbReference>
<dbReference type="SMART" id="SM00320">
    <property type="entry name" value="WD40"/>
    <property type="match status" value="7"/>
</dbReference>
<dbReference type="GO" id="GO:0006355">
    <property type="term" value="P:regulation of DNA-templated transcription"/>
    <property type="evidence" value="ECO:0007669"/>
    <property type="project" value="InterPro"/>
</dbReference>
<dbReference type="InterPro" id="IPR031120">
    <property type="entry name" value="HIR1-like"/>
</dbReference>
<evidence type="ECO:0000256" key="8">
    <source>
        <dbReference type="ARBA" id="ARBA00023242"/>
    </source>
</evidence>
<dbReference type="PROSITE" id="PS50082">
    <property type="entry name" value="WD_REPEATS_2"/>
    <property type="match status" value="3"/>
</dbReference>
<dbReference type="InterPro" id="IPR019015">
    <property type="entry name" value="HIRA_B_motif"/>
</dbReference>